<dbReference type="STRING" id="1198029.A0A1U7LLK4"/>
<sequence length="237" mass="27608">MLNVPEFARTDLYHFRPHVSASVVHNMEIAGGIPPPPSTDSHLSSIIADNASLLENLPLEIQRSLFFIKYHDQQSGILETELDSLSKERDLDRMGAALWTLLGNRRQNVREAEVVLEKVTKEFERIKTEKARYEERLKELYPSNPLEMEEELAVEGLGERKVKRKGQRNKQQPKRIVQETAEDEGIYCFCRDVSYGQMVACENPDCPNEWYHFRCVKMSREPKGDWWCPLCRDKKKK</sequence>
<reference evidence="14 15" key="1">
    <citation type="submission" date="2016-04" db="EMBL/GenBank/DDBJ databases">
        <title>Evolutionary innovation and constraint leading to complex multicellularity in the Ascomycota.</title>
        <authorList>
            <person name="Cisse O."/>
            <person name="Nguyen A."/>
            <person name="Hewitt D.A."/>
            <person name="Jedd G."/>
            <person name="Stajich J.E."/>
        </authorList>
    </citation>
    <scope>NUCLEOTIDE SEQUENCE [LARGE SCALE GENOMIC DNA]</scope>
    <source>
        <strain evidence="14 15">DAH-3</strain>
    </source>
</reference>
<keyword evidence="5 11" id="KW-0863">Zinc-finger</keyword>
<comment type="caution">
    <text evidence="14">The sequence shown here is derived from an EMBL/GenBank/DDBJ whole genome shotgun (WGS) entry which is preliminary data.</text>
</comment>
<keyword evidence="6 10" id="KW-0862">Zinc</keyword>
<feature type="binding site" evidence="10">
    <location>
        <position position="215"/>
    </location>
    <ligand>
        <name>Zn(2+)</name>
        <dbReference type="ChEBI" id="CHEBI:29105"/>
        <label>1</label>
    </ligand>
</feature>
<dbReference type="GO" id="GO:0000785">
    <property type="term" value="C:chromatin"/>
    <property type="evidence" value="ECO:0007669"/>
    <property type="project" value="UniProtKB-ARBA"/>
</dbReference>
<keyword evidence="4 10" id="KW-0479">Metal-binding</keyword>
<evidence type="ECO:0000256" key="9">
    <source>
        <dbReference type="ARBA" id="ARBA00023242"/>
    </source>
</evidence>
<accession>A0A1U7LLK4</accession>
<dbReference type="SUPFAM" id="SSF57903">
    <property type="entry name" value="FYVE/PHD zinc finger"/>
    <property type="match status" value="1"/>
</dbReference>
<dbReference type="GO" id="GO:0008270">
    <property type="term" value="F:zinc ion binding"/>
    <property type="evidence" value="ECO:0007669"/>
    <property type="project" value="UniProtKB-KW"/>
</dbReference>
<keyword evidence="3" id="KW-0341">Growth regulation</keyword>
<feature type="binding site" evidence="10">
    <location>
        <position position="228"/>
    </location>
    <ligand>
        <name>Zn(2+)</name>
        <dbReference type="ChEBI" id="CHEBI:29105"/>
        <label>2</label>
    </ligand>
</feature>
<dbReference type="InterPro" id="IPR013083">
    <property type="entry name" value="Znf_RING/FYVE/PHD"/>
</dbReference>
<evidence type="ECO:0000256" key="4">
    <source>
        <dbReference type="ARBA" id="ARBA00022723"/>
    </source>
</evidence>
<feature type="binding site" evidence="10">
    <location>
        <position position="206"/>
    </location>
    <ligand>
        <name>Zn(2+)</name>
        <dbReference type="ChEBI" id="CHEBI:29105"/>
        <label>2</label>
    </ligand>
</feature>
<gene>
    <name evidence="14" type="ORF">NEOLI_001631</name>
</gene>
<dbReference type="SMART" id="SM00249">
    <property type="entry name" value="PHD"/>
    <property type="match status" value="1"/>
</dbReference>
<evidence type="ECO:0000259" key="13">
    <source>
        <dbReference type="PROSITE" id="PS50016"/>
    </source>
</evidence>
<evidence type="ECO:0000256" key="3">
    <source>
        <dbReference type="ARBA" id="ARBA00022604"/>
    </source>
</evidence>
<evidence type="ECO:0000313" key="15">
    <source>
        <dbReference type="Proteomes" id="UP000186594"/>
    </source>
</evidence>
<evidence type="ECO:0000256" key="11">
    <source>
        <dbReference type="PROSITE-ProRule" id="PRU00146"/>
    </source>
</evidence>
<dbReference type="AlphaFoldDB" id="A0A1U7LLK4"/>
<evidence type="ECO:0000256" key="8">
    <source>
        <dbReference type="ARBA" id="ARBA00023163"/>
    </source>
</evidence>
<evidence type="ECO:0000256" key="7">
    <source>
        <dbReference type="ARBA" id="ARBA00023015"/>
    </source>
</evidence>
<dbReference type="PANTHER" id="PTHR10333:SF103">
    <property type="entry name" value="INHIBITOR OF GROWTH PROTEIN 3"/>
    <property type="match status" value="1"/>
</dbReference>
<dbReference type="InterPro" id="IPR001965">
    <property type="entry name" value="Znf_PHD"/>
</dbReference>
<dbReference type="OrthoDB" id="5411773at2759"/>
<comment type="subcellular location">
    <subcellularLocation>
        <location evidence="1">Nucleus</location>
    </subcellularLocation>
</comment>
<proteinExistence type="inferred from homology"/>
<feature type="binding site" evidence="10">
    <location>
        <position position="212"/>
    </location>
    <ligand>
        <name>Zn(2+)</name>
        <dbReference type="ChEBI" id="CHEBI:29105"/>
        <label>1</label>
    </ligand>
</feature>
<evidence type="ECO:0000313" key="14">
    <source>
        <dbReference type="EMBL" id="OLL23546.1"/>
    </source>
</evidence>
<dbReference type="EMBL" id="LXFE01001507">
    <property type="protein sequence ID" value="OLL23546.1"/>
    <property type="molecule type" value="Genomic_DNA"/>
</dbReference>
<dbReference type="InterPro" id="IPR011011">
    <property type="entry name" value="Znf_FYVE_PHD"/>
</dbReference>
<protein>
    <submittedName>
        <fullName evidence="14">Inhibitor of growth protein 5</fullName>
    </submittedName>
</protein>
<keyword evidence="9" id="KW-0539">Nucleus</keyword>
<feature type="coiled-coil region" evidence="12">
    <location>
        <begin position="109"/>
        <end position="136"/>
    </location>
</feature>
<evidence type="ECO:0000256" key="2">
    <source>
        <dbReference type="ARBA" id="ARBA00010210"/>
    </source>
</evidence>
<keyword evidence="12" id="KW-0175">Coiled coil</keyword>
<dbReference type="CDD" id="cd15505">
    <property type="entry name" value="PHD_ING"/>
    <property type="match status" value="1"/>
</dbReference>
<dbReference type="Proteomes" id="UP000186594">
    <property type="component" value="Unassembled WGS sequence"/>
</dbReference>
<feature type="binding site" evidence="10">
    <location>
        <position position="188"/>
    </location>
    <ligand>
        <name>Zn(2+)</name>
        <dbReference type="ChEBI" id="CHEBI:29105"/>
        <label>1</label>
    </ligand>
</feature>
<evidence type="ECO:0000256" key="12">
    <source>
        <dbReference type="SAM" id="Coils"/>
    </source>
</evidence>
<keyword evidence="15" id="KW-1185">Reference proteome</keyword>
<dbReference type="GO" id="GO:0032991">
    <property type="term" value="C:protein-containing complex"/>
    <property type="evidence" value="ECO:0007669"/>
    <property type="project" value="UniProtKB-ARBA"/>
</dbReference>
<dbReference type="InterPro" id="IPR028651">
    <property type="entry name" value="ING_fam"/>
</dbReference>
<dbReference type="Gene3D" id="3.30.40.10">
    <property type="entry name" value="Zinc/RING finger domain, C3HC4 (zinc finger)"/>
    <property type="match status" value="1"/>
</dbReference>
<feature type="binding site" evidence="10">
    <location>
        <position position="231"/>
    </location>
    <ligand>
        <name>Zn(2+)</name>
        <dbReference type="ChEBI" id="CHEBI:29105"/>
        <label>2</label>
    </ligand>
</feature>
<feature type="domain" description="PHD-type" evidence="13">
    <location>
        <begin position="185"/>
        <end position="234"/>
    </location>
</feature>
<dbReference type="InterPro" id="IPR019786">
    <property type="entry name" value="Zinc_finger_PHD-type_CS"/>
</dbReference>
<dbReference type="PROSITE" id="PS01359">
    <property type="entry name" value="ZF_PHD_1"/>
    <property type="match status" value="1"/>
</dbReference>
<organism evidence="14 15">
    <name type="scientific">Neolecta irregularis (strain DAH-3)</name>
    <dbReference type="NCBI Taxonomy" id="1198029"/>
    <lineage>
        <taxon>Eukaryota</taxon>
        <taxon>Fungi</taxon>
        <taxon>Dikarya</taxon>
        <taxon>Ascomycota</taxon>
        <taxon>Taphrinomycotina</taxon>
        <taxon>Neolectales</taxon>
        <taxon>Neolectaceae</taxon>
        <taxon>Neolecta</taxon>
    </lineage>
</organism>
<evidence type="ECO:0000256" key="10">
    <source>
        <dbReference type="PIRSR" id="PIRSR628651-51"/>
    </source>
</evidence>
<dbReference type="PANTHER" id="PTHR10333">
    <property type="entry name" value="INHIBITOR OF GROWTH PROTEIN"/>
    <property type="match status" value="1"/>
</dbReference>
<feature type="binding site" evidence="10">
    <location>
        <position position="190"/>
    </location>
    <ligand>
        <name>Zn(2+)</name>
        <dbReference type="ChEBI" id="CHEBI:29105"/>
        <label>1</label>
    </ligand>
</feature>
<keyword evidence="7" id="KW-0805">Transcription regulation</keyword>
<comment type="similarity">
    <text evidence="2">Belongs to the ING family.</text>
</comment>
<dbReference type="GO" id="GO:0005634">
    <property type="term" value="C:nucleus"/>
    <property type="evidence" value="ECO:0007669"/>
    <property type="project" value="UniProtKB-SubCell"/>
</dbReference>
<evidence type="ECO:0000256" key="1">
    <source>
        <dbReference type="ARBA" id="ARBA00004123"/>
    </source>
</evidence>
<evidence type="ECO:0000256" key="5">
    <source>
        <dbReference type="ARBA" id="ARBA00022771"/>
    </source>
</evidence>
<dbReference type="PROSITE" id="PS50016">
    <property type="entry name" value="ZF_PHD_2"/>
    <property type="match status" value="1"/>
</dbReference>
<feature type="binding site" evidence="10">
    <location>
        <position position="201"/>
    </location>
    <ligand>
        <name>Zn(2+)</name>
        <dbReference type="ChEBI" id="CHEBI:29105"/>
        <label>2</label>
    </ligand>
</feature>
<dbReference type="InterPro" id="IPR019787">
    <property type="entry name" value="Znf_PHD-finger"/>
</dbReference>
<name>A0A1U7LLK4_NEOID</name>
<evidence type="ECO:0000256" key="6">
    <source>
        <dbReference type="ARBA" id="ARBA00022833"/>
    </source>
</evidence>
<keyword evidence="8" id="KW-0804">Transcription</keyword>